<evidence type="ECO:0000313" key="2">
    <source>
        <dbReference type="EMBL" id="JAC70056.1"/>
    </source>
</evidence>
<proteinExistence type="predicted"/>
<sequence length="175" mass="19075">FRRRILALTAGLSRLAADLRDYGMPPPELIRLASFHRKLSLTVEGVLTIKDYRTPQGPRSIARIDVLLMFAVFGVYFAWAGEQVGSPAFGAVLAVGCAQVLGTVVQIGAQLEDPFNAGTSRDQINVVRDVNEVIRAIENDGEEDAAVHIDTGLVEELFETTISRDISGTHLMLPK</sequence>
<accession>A0A061RHR8</accession>
<organism evidence="2">
    <name type="scientific">Tetraselmis sp. GSL018</name>
    <dbReference type="NCBI Taxonomy" id="582737"/>
    <lineage>
        <taxon>Eukaryota</taxon>
        <taxon>Viridiplantae</taxon>
        <taxon>Chlorophyta</taxon>
        <taxon>core chlorophytes</taxon>
        <taxon>Chlorodendrophyceae</taxon>
        <taxon>Chlorodendrales</taxon>
        <taxon>Chlorodendraceae</taxon>
        <taxon>Tetraselmis</taxon>
    </lineage>
</organism>
<dbReference type="EMBL" id="GBEZ01016170">
    <property type="protein sequence ID" value="JAC70056.1"/>
    <property type="molecule type" value="Transcribed_RNA"/>
</dbReference>
<keyword evidence="1" id="KW-0812">Transmembrane</keyword>
<dbReference type="PANTHER" id="PTHR36970">
    <property type="entry name" value="UNNAMED PRODUCT"/>
    <property type="match status" value="1"/>
</dbReference>
<keyword evidence="1" id="KW-1133">Transmembrane helix</keyword>
<evidence type="ECO:0000256" key="1">
    <source>
        <dbReference type="SAM" id="Phobius"/>
    </source>
</evidence>
<keyword evidence="1" id="KW-0472">Membrane</keyword>
<gene>
    <name evidence="2" type="ORF">TSPGSL018_4973</name>
</gene>
<dbReference type="AlphaFoldDB" id="A0A061RHR8"/>
<feature type="transmembrane region" description="Helical" evidence="1">
    <location>
        <begin position="60"/>
        <end position="79"/>
    </location>
</feature>
<name>A0A061RHR8_9CHLO</name>
<feature type="non-terminal residue" evidence="2">
    <location>
        <position position="1"/>
    </location>
</feature>
<reference evidence="2" key="1">
    <citation type="submission" date="2014-05" db="EMBL/GenBank/DDBJ databases">
        <title>The transcriptome of the halophilic microalga Tetraselmis sp. GSL018 isolated from the Great Salt Lake, Utah.</title>
        <authorList>
            <person name="Jinkerson R.E."/>
            <person name="D'Adamo S."/>
            <person name="Posewitz M.C."/>
        </authorList>
    </citation>
    <scope>NUCLEOTIDE SEQUENCE</scope>
    <source>
        <strain evidence="2">GSL018</strain>
    </source>
</reference>
<protein>
    <submittedName>
        <fullName evidence="2">Uncharacterized protein</fullName>
    </submittedName>
</protein>
<dbReference type="PANTHER" id="PTHR36970:SF1">
    <property type="entry name" value="BESTROPHIN HOMOLOG"/>
    <property type="match status" value="1"/>
</dbReference>